<comment type="pathway">
    <text evidence="1 7">Pyrimidine metabolism; UMP biosynthesis via de novo pathway; UMP from orotate: step 1/2.</text>
</comment>
<keyword evidence="5 7" id="KW-0665">Pyrimidine biosynthesis</keyword>
<feature type="binding site" evidence="7">
    <location>
        <position position="574"/>
    </location>
    <ligand>
        <name>orotate</name>
        <dbReference type="ChEBI" id="CHEBI:30839"/>
    </ligand>
</feature>
<proteinExistence type="inferred from homology"/>
<dbReference type="NCBIfam" id="NF004833">
    <property type="entry name" value="PRK06185.1-1"/>
    <property type="match status" value="1"/>
</dbReference>
<dbReference type="SUPFAM" id="SSF51905">
    <property type="entry name" value="FAD/NAD(P)-binding domain"/>
    <property type="match status" value="1"/>
</dbReference>
<comment type="subunit">
    <text evidence="7">Homodimer.</text>
</comment>
<feature type="binding site" evidence="7">
    <location>
        <position position="544"/>
    </location>
    <ligand>
        <name>5-phospho-alpha-D-ribose 1-diphosphate</name>
        <dbReference type="ChEBI" id="CHEBI:58017"/>
        <note>ligand shared between dimeric partners</note>
    </ligand>
</feature>
<evidence type="ECO:0000256" key="2">
    <source>
        <dbReference type="ARBA" id="ARBA00011971"/>
    </source>
</evidence>
<feature type="domain" description="Phosphoribosyltransferase" evidence="9">
    <location>
        <begin position="557"/>
        <end position="611"/>
    </location>
</feature>
<evidence type="ECO:0000259" key="10">
    <source>
        <dbReference type="Pfam" id="PF01494"/>
    </source>
</evidence>
<dbReference type="NCBIfam" id="TIGR00336">
    <property type="entry name" value="pyrE"/>
    <property type="match status" value="1"/>
</dbReference>
<dbReference type="Proteomes" id="UP001226577">
    <property type="component" value="Unassembled WGS sequence"/>
</dbReference>
<accession>A0ABT9RTE1</accession>
<dbReference type="Pfam" id="PF00156">
    <property type="entry name" value="Pribosyltran"/>
    <property type="match status" value="1"/>
</dbReference>
<organism evidence="11 12">
    <name type="scientific">Pseudarthrobacter enclensis</name>
    <dbReference type="NCBI Taxonomy" id="993070"/>
    <lineage>
        <taxon>Bacteria</taxon>
        <taxon>Bacillati</taxon>
        <taxon>Actinomycetota</taxon>
        <taxon>Actinomycetes</taxon>
        <taxon>Micrococcales</taxon>
        <taxon>Micrococcaceae</taxon>
        <taxon>Pseudarthrobacter</taxon>
    </lineage>
</organism>
<dbReference type="HAMAP" id="MF_01208">
    <property type="entry name" value="PyrE"/>
    <property type="match status" value="1"/>
</dbReference>
<evidence type="ECO:0000256" key="7">
    <source>
        <dbReference type="HAMAP-Rule" id="MF_01208"/>
    </source>
</evidence>
<feature type="binding site" evidence="7">
    <location>
        <position position="602"/>
    </location>
    <ligand>
        <name>orotate</name>
        <dbReference type="ChEBI" id="CHEBI:30839"/>
    </ligand>
</feature>
<name>A0ABT9RTE1_9MICC</name>
<feature type="binding site" description="in other chain" evidence="7">
    <location>
        <position position="545"/>
    </location>
    <ligand>
        <name>5-phospho-alpha-D-ribose 1-diphosphate</name>
        <dbReference type="ChEBI" id="CHEBI:58017"/>
        <note>ligand shared between dimeric partners</note>
    </ligand>
</feature>
<dbReference type="SUPFAM" id="SSF53271">
    <property type="entry name" value="PRTase-like"/>
    <property type="match status" value="1"/>
</dbReference>
<dbReference type="Pfam" id="PF01494">
    <property type="entry name" value="FAD_binding_3"/>
    <property type="match status" value="1"/>
</dbReference>
<reference evidence="11 12" key="1">
    <citation type="submission" date="2023-07" db="EMBL/GenBank/DDBJ databases">
        <title>Sorghum-associated microbial communities from plants grown in Nebraska, USA.</title>
        <authorList>
            <person name="Schachtman D."/>
        </authorList>
    </citation>
    <scope>NUCLEOTIDE SEQUENCE [LARGE SCALE GENOMIC DNA]</scope>
    <source>
        <strain evidence="11 12">CC222</strain>
    </source>
</reference>
<feature type="region of interest" description="Disordered" evidence="8">
    <location>
        <begin position="421"/>
        <end position="442"/>
    </location>
</feature>
<dbReference type="InterPro" id="IPR002938">
    <property type="entry name" value="FAD-bd"/>
</dbReference>
<gene>
    <name evidence="7" type="primary">pyrE</name>
    <name evidence="11" type="ORF">J2X98_002102</name>
</gene>
<dbReference type="InterPro" id="IPR004467">
    <property type="entry name" value="Or_phspho_trans_dom"/>
</dbReference>
<dbReference type="Gene3D" id="3.50.50.60">
    <property type="entry name" value="FAD/NAD(P)-binding domain"/>
    <property type="match status" value="2"/>
</dbReference>
<dbReference type="InterPro" id="IPR050631">
    <property type="entry name" value="PheA/TfdB_FAD_monoxygenase"/>
</dbReference>
<keyword evidence="6" id="KW-0560">Oxidoreductase</keyword>
<protein>
    <recommendedName>
        <fullName evidence="2 7">Orotate phosphoribosyltransferase</fullName>
        <shortName evidence="7">OPRT</shortName>
        <shortName evidence="7">OPRTase</shortName>
        <ecNumber evidence="2 7">2.4.2.10</ecNumber>
    </recommendedName>
</protein>
<dbReference type="PRINTS" id="PR00420">
    <property type="entry name" value="RNGMNOXGNASE"/>
</dbReference>
<keyword evidence="7" id="KW-0460">Magnesium</keyword>
<keyword evidence="3 7" id="KW-0328">Glycosyltransferase</keyword>
<evidence type="ECO:0000256" key="3">
    <source>
        <dbReference type="ARBA" id="ARBA00022676"/>
    </source>
</evidence>
<dbReference type="CDD" id="cd06223">
    <property type="entry name" value="PRTases_typeI"/>
    <property type="match status" value="1"/>
</dbReference>
<feature type="binding site" evidence="7">
    <location>
        <position position="548"/>
    </location>
    <ligand>
        <name>5-phospho-alpha-D-ribose 1-diphosphate</name>
        <dbReference type="ChEBI" id="CHEBI:58017"/>
        <note>ligand shared between dimeric partners</note>
    </ligand>
</feature>
<evidence type="ECO:0000313" key="11">
    <source>
        <dbReference type="EMBL" id="MDP9888514.1"/>
    </source>
</evidence>
<evidence type="ECO:0000256" key="8">
    <source>
        <dbReference type="SAM" id="MobiDB-lite"/>
    </source>
</evidence>
<dbReference type="EC" id="2.4.2.10" evidence="2 7"/>
<evidence type="ECO:0000256" key="6">
    <source>
        <dbReference type="ARBA" id="ARBA00023002"/>
    </source>
</evidence>
<dbReference type="GO" id="GO:0016757">
    <property type="term" value="F:glycosyltransferase activity"/>
    <property type="evidence" value="ECO:0007669"/>
    <property type="project" value="UniProtKB-KW"/>
</dbReference>
<feature type="domain" description="FAD-binding" evidence="10">
    <location>
        <begin position="6"/>
        <end position="350"/>
    </location>
</feature>
<comment type="caution">
    <text evidence="7">Lacks conserved residue(s) required for the propagation of feature annotation.</text>
</comment>
<comment type="cofactor">
    <cofactor evidence="7">
        <name>Mg(2+)</name>
        <dbReference type="ChEBI" id="CHEBI:18420"/>
    </cofactor>
</comment>
<keyword evidence="4 7" id="KW-0808">Transferase</keyword>
<evidence type="ECO:0000313" key="12">
    <source>
        <dbReference type="Proteomes" id="UP001226577"/>
    </source>
</evidence>
<dbReference type="Gene3D" id="3.40.50.2020">
    <property type="match status" value="1"/>
</dbReference>
<dbReference type="InterPro" id="IPR036188">
    <property type="entry name" value="FAD/NAD-bd_sf"/>
</dbReference>
<comment type="function">
    <text evidence="7">Catalyzes the transfer of a ribosyl phosphate group from 5-phosphoribose 1-diphosphate to orotate, leading to the formation of orotidine monophosphate (OMP).</text>
</comment>
<feature type="binding site" description="in other chain" evidence="7">
    <location>
        <begin position="570"/>
        <end position="578"/>
    </location>
    <ligand>
        <name>5-phospho-alpha-D-ribose 1-diphosphate</name>
        <dbReference type="ChEBI" id="CHEBI:58017"/>
        <note>ligand shared between dimeric partners</note>
    </ligand>
</feature>
<evidence type="ECO:0000256" key="1">
    <source>
        <dbReference type="ARBA" id="ARBA00004889"/>
    </source>
</evidence>
<comment type="catalytic activity">
    <reaction evidence="7">
        <text>orotidine 5'-phosphate + diphosphate = orotate + 5-phospho-alpha-D-ribose 1-diphosphate</text>
        <dbReference type="Rhea" id="RHEA:10380"/>
        <dbReference type="ChEBI" id="CHEBI:30839"/>
        <dbReference type="ChEBI" id="CHEBI:33019"/>
        <dbReference type="ChEBI" id="CHEBI:57538"/>
        <dbReference type="ChEBI" id="CHEBI:58017"/>
        <dbReference type="EC" id="2.4.2.10"/>
    </reaction>
</comment>
<evidence type="ECO:0000259" key="9">
    <source>
        <dbReference type="Pfam" id="PF00156"/>
    </source>
</evidence>
<evidence type="ECO:0000256" key="5">
    <source>
        <dbReference type="ARBA" id="ARBA00022975"/>
    </source>
</evidence>
<dbReference type="PANTHER" id="PTHR43476">
    <property type="entry name" value="3-(3-HYDROXY-PHENYL)PROPIONATE/3-HYDROXYCINNAMIC ACID HYDROXYLASE"/>
    <property type="match status" value="1"/>
</dbReference>
<evidence type="ECO:0000256" key="4">
    <source>
        <dbReference type="ARBA" id="ARBA00022679"/>
    </source>
</evidence>
<keyword evidence="12" id="KW-1185">Reference proteome</keyword>
<sequence length="630" mass="68116">MERTGCAVVGGGPAGMMLGLLLARAGVRVTVLEKHRDFLRDFRGDTVHASTIRLMDELGLGAGFRSLPQSRLSNVAVPVPGAGLVTLAAFDSLKPPYNYVAMMPQWDFLDFLAAAAAKEPTFSLLMESEATGLEFDGGRVTGVRYRADGGYRDQVLHADVVVAADGRHSVLRRAAGMRTKEYPVPFDTWWFRLPRHLSEQGEVAGVVPSLGDRDAMIALNRTHYYQMGYLAPKGSDAAIRAKGVEWFRQRVAALRPDLADRVDSIRSVDDLHWLDVKLNRLRRWYVDGFLCIGDAAHAMSPAGGVGINLAIQDAVAAAERLAPDLRRGRVRLRTLAAVQRRRRMPTLVVQAVQRIMHRVIFVPLFAGTLSGEMLAGKGQDGGRSRFPVQRTIFFILRHNPVIRRLLPRVIALGPRPEHAPGFARPLAVTPPTKLEPMTSPTDTAADTAAARARLLELIKELAVVRGKVILSSGAEAHYYIDLRRITLHHEASKLVGQVMLALADDAGIDFECAGGLTMGADPVGTAVMHAAADAGRAVDAFVVRKVQKSYGMGRQVEGPSVEGRKVLVLEDTSTTGGSALTAVEGVRKAGGNVVAVAVIVDRDTGAKEKIEAETGVPYLFAFGKDELGLS</sequence>
<dbReference type="EMBL" id="JAUSRE010000009">
    <property type="protein sequence ID" value="MDP9888514.1"/>
    <property type="molecule type" value="Genomic_DNA"/>
</dbReference>
<comment type="similarity">
    <text evidence="7">Belongs to the purine/pyrimidine phosphoribosyltransferase family. PyrE subfamily.</text>
</comment>
<dbReference type="InterPro" id="IPR000836">
    <property type="entry name" value="PRTase_dom"/>
</dbReference>
<comment type="caution">
    <text evidence="11">The sequence shown here is derived from an EMBL/GenBank/DDBJ whole genome shotgun (WGS) entry which is preliminary data.</text>
</comment>
<dbReference type="InterPro" id="IPR029057">
    <property type="entry name" value="PRTase-like"/>
</dbReference>
<dbReference type="InterPro" id="IPR023031">
    <property type="entry name" value="OPRT"/>
</dbReference>
<dbReference type="PANTHER" id="PTHR43476:SF5">
    <property type="entry name" value="FAD-DEPENDENT MONOOXYGENASE"/>
    <property type="match status" value="1"/>
</dbReference>